<comment type="caution">
    <text evidence="1">The sequence shown here is derived from an EMBL/GenBank/DDBJ whole genome shotgun (WGS) entry which is preliminary data.</text>
</comment>
<evidence type="ECO:0000313" key="2">
    <source>
        <dbReference type="Proteomes" id="UP001328107"/>
    </source>
</evidence>
<dbReference type="Proteomes" id="UP001328107">
    <property type="component" value="Unassembled WGS sequence"/>
</dbReference>
<sequence>RIPMASNPKRMKTSLELDASTASNQYESTHYVDSLSLLEKLPSELAVQIIGYTPESVFHLRKTCRILRARVNEYTRTMWERLQHQGGAQLVNELNFATERPQSVSLDIKMTVSANNSKMFDLHLICLTTADFTTLMKRSSDGEEVVSFTLMTLLTVKV</sequence>
<evidence type="ECO:0008006" key="3">
    <source>
        <dbReference type="Google" id="ProtNLM"/>
    </source>
</evidence>
<organism evidence="1 2">
    <name type="scientific">Pristionchus mayeri</name>
    <dbReference type="NCBI Taxonomy" id="1317129"/>
    <lineage>
        <taxon>Eukaryota</taxon>
        <taxon>Metazoa</taxon>
        <taxon>Ecdysozoa</taxon>
        <taxon>Nematoda</taxon>
        <taxon>Chromadorea</taxon>
        <taxon>Rhabditida</taxon>
        <taxon>Rhabditina</taxon>
        <taxon>Diplogasteromorpha</taxon>
        <taxon>Diplogasteroidea</taxon>
        <taxon>Neodiplogasteridae</taxon>
        <taxon>Pristionchus</taxon>
    </lineage>
</organism>
<reference evidence="2" key="1">
    <citation type="submission" date="2022-10" db="EMBL/GenBank/DDBJ databases">
        <title>Genome assembly of Pristionchus species.</title>
        <authorList>
            <person name="Yoshida K."/>
            <person name="Sommer R.J."/>
        </authorList>
    </citation>
    <scope>NUCLEOTIDE SEQUENCE [LARGE SCALE GENOMIC DNA]</scope>
    <source>
        <strain evidence="2">RS5460</strain>
    </source>
</reference>
<evidence type="ECO:0000313" key="1">
    <source>
        <dbReference type="EMBL" id="GMR49655.1"/>
    </source>
</evidence>
<name>A0AAN5CSA5_9BILA</name>
<accession>A0AAN5CSA5</accession>
<dbReference type="AlphaFoldDB" id="A0AAN5CSA5"/>
<dbReference type="EMBL" id="BTRK01000004">
    <property type="protein sequence ID" value="GMR49655.1"/>
    <property type="molecule type" value="Genomic_DNA"/>
</dbReference>
<gene>
    <name evidence="1" type="ORF">PMAYCL1PPCAC_19850</name>
</gene>
<feature type="non-terminal residue" evidence="1">
    <location>
        <position position="1"/>
    </location>
</feature>
<keyword evidence="2" id="KW-1185">Reference proteome</keyword>
<proteinExistence type="predicted"/>
<protein>
    <recommendedName>
        <fullName evidence="3">F-box domain-containing protein</fullName>
    </recommendedName>
</protein>